<comment type="caution">
    <text evidence="4">The sequence shown here is derived from an EMBL/GenBank/DDBJ whole genome shotgun (WGS) entry which is preliminary data.</text>
</comment>
<dbReference type="Pfam" id="PF13934">
    <property type="entry name" value="ELYS"/>
    <property type="match status" value="1"/>
</dbReference>
<feature type="domain" description="ELYS-like" evidence="3">
    <location>
        <begin position="36"/>
        <end position="270"/>
    </location>
</feature>
<sequence length="334" mass="38808">MLDIEEFEAVFPEGAEYTQRQLGEIKSHQSALGGKTFFERLLDTLQIKGRKIYPPRNKQQLQELHERIANAPIALHYKHCLFFYLLKDLSPTYHEQTELATAFAAQVHLEKRFWTFIEGLWALDQLQLETAVGNLTHPSIIPTFPDEIMLALLNPRNITPDTTNAEYILPMAYYNCAKPPLTNDEAKIEFVRYMADRNVTETFYWIRGRPEYEHKQLLEILVEETLEHRSRTWTSAQTEEYSSEKRAMEFVTLAMDEDEQKWVESFLTEGKGRNFRTAKDTVLLRKIATGRYDEAADENALKGRRHIQTNWEILKDGVTKGLGPRKDVHATVSV</sequence>
<dbReference type="OrthoDB" id="20729at2759"/>
<evidence type="ECO:0000313" key="4">
    <source>
        <dbReference type="EMBL" id="KAF2737969.1"/>
    </source>
</evidence>
<evidence type="ECO:0000256" key="1">
    <source>
        <dbReference type="ARBA" id="ARBA00004123"/>
    </source>
</evidence>
<dbReference type="Proteomes" id="UP000799444">
    <property type="component" value="Unassembled WGS sequence"/>
</dbReference>
<protein>
    <recommendedName>
        <fullName evidence="3">ELYS-like domain-containing protein</fullName>
    </recommendedName>
</protein>
<dbReference type="AlphaFoldDB" id="A0A9P4V4P8"/>
<evidence type="ECO:0000256" key="2">
    <source>
        <dbReference type="ARBA" id="ARBA00023242"/>
    </source>
</evidence>
<evidence type="ECO:0000313" key="5">
    <source>
        <dbReference type="Proteomes" id="UP000799444"/>
    </source>
</evidence>
<dbReference type="EMBL" id="ML996112">
    <property type="protein sequence ID" value="KAF2737969.1"/>
    <property type="molecule type" value="Genomic_DNA"/>
</dbReference>
<evidence type="ECO:0000259" key="3">
    <source>
        <dbReference type="Pfam" id="PF13934"/>
    </source>
</evidence>
<dbReference type="InterPro" id="IPR025151">
    <property type="entry name" value="ELYS_dom"/>
</dbReference>
<organism evidence="4 5">
    <name type="scientific">Polyplosphaeria fusca</name>
    <dbReference type="NCBI Taxonomy" id="682080"/>
    <lineage>
        <taxon>Eukaryota</taxon>
        <taxon>Fungi</taxon>
        <taxon>Dikarya</taxon>
        <taxon>Ascomycota</taxon>
        <taxon>Pezizomycotina</taxon>
        <taxon>Dothideomycetes</taxon>
        <taxon>Pleosporomycetidae</taxon>
        <taxon>Pleosporales</taxon>
        <taxon>Tetraplosphaeriaceae</taxon>
        <taxon>Polyplosphaeria</taxon>
    </lineage>
</organism>
<proteinExistence type="predicted"/>
<keyword evidence="2" id="KW-0539">Nucleus</keyword>
<accession>A0A9P4V4P8</accession>
<gene>
    <name evidence="4" type="ORF">EJ04DRAFT_550232</name>
</gene>
<keyword evidence="5" id="KW-1185">Reference proteome</keyword>
<reference evidence="4" key="1">
    <citation type="journal article" date="2020" name="Stud. Mycol.">
        <title>101 Dothideomycetes genomes: a test case for predicting lifestyles and emergence of pathogens.</title>
        <authorList>
            <person name="Haridas S."/>
            <person name="Albert R."/>
            <person name="Binder M."/>
            <person name="Bloem J."/>
            <person name="Labutti K."/>
            <person name="Salamov A."/>
            <person name="Andreopoulos B."/>
            <person name="Baker S."/>
            <person name="Barry K."/>
            <person name="Bills G."/>
            <person name="Bluhm B."/>
            <person name="Cannon C."/>
            <person name="Castanera R."/>
            <person name="Culley D."/>
            <person name="Daum C."/>
            <person name="Ezra D."/>
            <person name="Gonzalez J."/>
            <person name="Henrissat B."/>
            <person name="Kuo A."/>
            <person name="Liang C."/>
            <person name="Lipzen A."/>
            <person name="Lutzoni F."/>
            <person name="Magnuson J."/>
            <person name="Mondo S."/>
            <person name="Nolan M."/>
            <person name="Ohm R."/>
            <person name="Pangilinan J."/>
            <person name="Park H.-J."/>
            <person name="Ramirez L."/>
            <person name="Alfaro M."/>
            <person name="Sun H."/>
            <person name="Tritt A."/>
            <person name="Yoshinaga Y."/>
            <person name="Zwiers L.-H."/>
            <person name="Turgeon B."/>
            <person name="Goodwin S."/>
            <person name="Spatafora J."/>
            <person name="Crous P."/>
            <person name="Grigoriev I."/>
        </authorList>
    </citation>
    <scope>NUCLEOTIDE SEQUENCE</scope>
    <source>
        <strain evidence="4">CBS 125425</strain>
    </source>
</reference>
<dbReference type="GO" id="GO:0005634">
    <property type="term" value="C:nucleus"/>
    <property type="evidence" value="ECO:0007669"/>
    <property type="project" value="UniProtKB-SubCell"/>
</dbReference>
<name>A0A9P4V4P8_9PLEO</name>
<comment type="subcellular location">
    <subcellularLocation>
        <location evidence="1">Nucleus</location>
    </subcellularLocation>
</comment>